<accession>A0ABP6SA51</accession>
<reference evidence="2" key="1">
    <citation type="journal article" date="2019" name="Int. J. Syst. Evol. Microbiol.">
        <title>The Global Catalogue of Microorganisms (GCM) 10K type strain sequencing project: providing services to taxonomists for standard genome sequencing and annotation.</title>
        <authorList>
            <consortium name="The Broad Institute Genomics Platform"/>
            <consortium name="The Broad Institute Genome Sequencing Center for Infectious Disease"/>
            <person name="Wu L."/>
            <person name="Ma J."/>
        </authorList>
    </citation>
    <scope>NUCLEOTIDE SEQUENCE [LARGE SCALE GENOMIC DNA]</scope>
    <source>
        <strain evidence="2">JCM 9651</strain>
    </source>
</reference>
<protein>
    <recommendedName>
        <fullName evidence="3">Cyclase</fullName>
    </recommendedName>
</protein>
<dbReference type="EMBL" id="BAAAYL010000001">
    <property type="protein sequence ID" value="GAA3371941.1"/>
    <property type="molecule type" value="Genomic_DNA"/>
</dbReference>
<evidence type="ECO:0000313" key="1">
    <source>
        <dbReference type="EMBL" id="GAA3371941.1"/>
    </source>
</evidence>
<dbReference type="RefSeq" id="WP_345036580.1">
    <property type="nucleotide sequence ID" value="NZ_BAAAYL010000001.1"/>
</dbReference>
<gene>
    <name evidence="1" type="ORF">GCM10020367_24800</name>
</gene>
<dbReference type="Gene3D" id="3.30.530.20">
    <property type="match status" value="1"/>
</dbReference>
<dbReference type="SUPFAM" id="SSF55961">
    <property type="entry name" value="Bet v1-like"/>
    <property type="match status" value="1"/>
</dbReference>
<evidence type="ECO:0000313" key="2">
    <source>
        <dbReference type="Proteomes" id="UP001499990"/>
    </source>
</evidence>
<name>A0ABP6SA51_9ACTN</name>
<dbReference type="InterPro" id="IPR019587">
    <property type="entry name" value="Polyketide_cyclase/dehydratase"/>
</dbReference>
<comment type="caution">
    <text evidence="1">The sequence shown here is derived from an EMBL/GenBank/DDBJ whole genome shotgun (WGS) entry which is preliminary data.</text>
</comment>
<dbReference type="Proteomes" id="UP001499990">
    <property type="component" value="Unassembled WGS sequence"/>
</dbReference>
<keyword evidence="2" id="KW-1185">Reference proteome</keyword>
<evidence type="ECO:0008006" key="3">
    <source>
        <dbReference type="Google" id="ProtNLM"/>
    </source>
</evidence>
<organism evidence="1 2">
    <name type="scientific">Streptomyces sannanensis</name>
    <dbReference type="NCBI Taxonomy" id="285536"/>
    <lineage>
        <taxon>Bacteria</taxon>
        <taxon>Bacillati</taxon>
        <taxon>Actinomycetota</taxon>
        <taxon>Actinomycetes</taxon>
        <taxon>Kitasatosporales</taxon>
        <taxon>Streptomycetaceae</taxon>
        <taxon>Streptomyces</taxon>
    </lineage>
</organism>
<proteinExistence type="predicted"/>
<sequence length="144" mass="16323">MPRLEEHVDISAPSDAVWEHLHKVEEYPQFVDGVREARRESSARVHMDVDTRGRAKGIDCSTEDIGSQETMAWKTTSTPHLSGSFSVTPLDAEHTRVKARVEYDPAEALDAFGGPKGFAQSNAIERTVREDLHHFKEMVEREHR</sequence>
<dbReference type="InterPro" id="IPR023393">
    <property type="entry name" value="START-like_dom_sf"/>
</dbReference>
<dbReference type="Pfam" id="PF10604">
    <property type="entry name" value="Polyketide_cyc2"/>
    <property type="match status" value="1"/>
</dbReference>